<dbReference type="AlphaFoldDB" id="A0A2K8SG87"/>
<accession>A0A2K8SG87</accession>
<sequence>MNTAMTASKIHNFRQFCYLDKMPIKVVVNLTLRYTRER</sequence>
<proteinExistence type="predicted"/>
<gene>
    <name evidence="1" type="ORF">COO91_00269</name>
</gene>
<dbReference type="KEGG" id="nfl:COO91_00269"/>
<evidence type="ECO:0000313" key="1">
    <source>
        <dbReference type="EMBL" id="AUB34449.1"/>
    </source>
</evidence>
<dbReference type="EMBL" id="CP024785">
    <property type="protein sequence ID" value="AUB34449.1"/>
    <property type="molecule type" value="Genomic_DNA"/>
</dbReference>
<reference evidence="1 2" key="1">
    <citation type="submission" date="2017-11" db="EMBL/GenBank/DDBJ databases">
        <title>Complete genome of a free-living desiccation-tolerant cyanobacterium and its photosynthetic adaptation to extreme terrestrial habitat.</title>
        <authorList>
            <person name="Shang J."/>
        </authorList>
    </citation>
    <scope>NUCLEOTIDE SEQUENCE [LARGE SCALE GENOMIC DNA]</scope>
    <source>
        <strain evidence="1 2">CCNUN1</strain>
    </source>
</reference>
<evidence type="ECO:0000313" key="2">
    <source>
        <dbReference type="Proteomes" id="UP000232003"/>
    </source>
</evidence>
<keyword evidence="2" id="KW-1185">Reference proteome</keyword>
<name>A0A2K8SG87_9NOSO</name>
<dbReference type="Proteomes" id="UP000232003">
    <property type="component" value="Chromosome"/>
</dbReference>
<protein>
    <submittedName>
        <fullName evidence="1">Uncharacterized protein</fullName>
    </submittedName>
</protein>
<organism evidence="1 2">
    <name type="scientific">Nostoc flagelliforme CCNUN1</name>
    <dbReference type="NCBI Taxonomy" id="2038116"/>
    <lineage>
        <taxon>Bacteria</taxon>
        <taxon>Bacillati</taxon>
        <taxon>Cyanobacteriota</taxon>
        <taxon>Cyanophyceae</taxon>
        <taxon>Nostocales</taxon>
        <taxon>Nostocaceae</taxon>
        <taxon>Nostoc</taxon>
    </lineage>
</organism>